<keyword evidence="13" id="KW-1185">Reference proteome</keyword>
<name>A0A8H3I8Q8_9LECA</name>
<keyword evidence="9 11" id="KW-0472">Membrane</keyword>
<proteinExistence type="inferred from homology"/>
<dbReference type="PANTHER" id="PTHR22760:SF3">
    <property type="entry name" value="GPI MANNOSYLTRANSFERASE 4"/>
    <property type="match status" value="1"/>
</dbReference>
<dbReference type="GO" id="GO:0006506">
    <property type="term" value="P:GPI anchor biosynthetic process"/>
    <property type="evidence" value="ECO:0007669"/>
    <property type="project" value="UniProtKB-KW"/>
</dbReference>
<keyword evidence="3" id="KW-0337">GPI-anchor biosynthesis</keyword>
<dbReference type="EC" id="2.4.1.-" evidence="11"/>
<evidence type="ECO:0000256" key="4">
    <source>
        <dbReference type="ARBA" id="ARBA00022676"/>
    </source>
</evidence>
<dbReference type="OrthoDB" id="10066429at2759"/>
<dbReference type="GO" id="GO:0000026">
    <property type="term" value="F:alpha-1,2-mannosyltransferase activity"/>
    <property type="evidence" value="ECO:0007669"/>
    <property type="project" value="TreeGrafter"/>
</dbReference>
<comment type="subcellular location">
    <subcellularLocation>
        <location evidence="1 11">Endoplasmic reticulum membrane</location>
        <topology evidence="1 11">Multi-pass membrane protein</topology>
    </subcellularLocation>
</comment>
<gene>
    <name evidence="12" type="primary">SMP3</name>
    <name evidence="12" type="ORF">HETSPECPRED_000398</name>
</gene>
<accession>A0A8H3I8Q8</accession>
<dbReference type="EMBL" id="CAJPDS010000010">
    <property type="protein sequence ID" value="CAF9911620.1"/>
    <property type="molecule type" value="Genomic_DNA"/>
</dbReference>
<dbReference type="PANTHER" id="PTHR22760">
    <property type="entry name" value="GLYCOSYLTRANSFERASE"/>
    <property type="match status" value="1"/>
</dbReference>
<keyword evidence="8 11" id="KW-1133">Transmembrane helix</keyword>
<dbReference type="GO" id="GO:0005789">
    <property type="term" value="C:endoplasmic reticulum membrane"/>
    <property type="evidence" value="ECO:0007669"/>
    <property type="project" value="UniProtKB-SubCell"/>
</dbReference>
<keyword evidence="6 11" id="KW-0812">Transmembrane</keyword>
<comment type="caution">
    <text evidence="11">Lacks conserved residue(s) required for the propagation of feature annotation.</text>
</comment>
<feature type="transmembrane region" description="Helical" evidence="11">
    <location>
        <begin position="276"/>
        <end position="295"/>
    </location>
</feature>
<evidence type="ECO:0000256" key="7">
    <source>
        <dbReference type="ARBA" id="ARBA00022824"/>
    </source>
</evidence>
<keyword evidence="5" id="KW-0808">Transferase</keyword>
<evidence type="ECO:0000256" key="11">
    <source>
        <dbReference type="RuleBase" id="RU363075"/>
    </source>
</evidence>
<evidence type="ECO:0000256" key="1">
    <source>
        <dbReference type="ARBA" id="ARBA00004477"/>
    </source>
</evidence>
<reference evidence="12" key="1">
    <citation type="submission" date="2021-03" db="EMBL/GenBank/DDBJ databases">
        <authorList>
            <person name="Tagirdzhanova G."/>
        </authorList>
    </citation>
    <scope>NUCLEOTIDE SEQUENCE</scope>
</reference>
<comment type="similarity">
    <text evidence="10">Belongs to the glycosyltransferase 22 family. PIGZ subfamily.</text>
</comment>
<evidence type="ECO:0000313" key="13">
    <source>
        <dbReference type="Proteomes" id="UP000664521"/>
    </source>
</evidence>
<keyword evidence="7 11" id="KW-0256">Endoplasmic reticulum</keyword>
<evidence type="ECO:0000256" key="8">
    <source>
        <dbReference type="ARBA" id="ARBA00022989"/>
    </source>
</evidence>
<evidence type="ECO:0000256" key="6">
    <source>
        <dbReference type="ARBA" id="ARBA00022692"/>
    </source>
</evidence>
<evidence type="ECO:0000313" key="12">
    <source>
        <dbReference type="EMBL" id="CAF9911620.1"/>
    </source>
</evidence>
<feature type="transmembrane region" description="Helical" evidence="11">
    <location>
        <begin position="104"/>
        <end position="130"/>
    </location>
</feature>
<keyword evidence="4 11" id="KW-0328">Glycosyltransferase</keyword>
<dbReference type="AlphaFoldDB" id="A0A8H3I8Q8"/>
<comment type="pathway">
    <text evidence="2">Glycolipid biosynthesis; glycosylphosphatidylinositol-anchor biosynthesis.</text>
</comment>
<comment type="caution">
    <text evidence="12">The sequence shown here is derived from an EMBL/GenBank/DDBJ whole genome shotgun (WGS) entry which is preliminary data.</text>
</comment>
<feature type="transmembrane region" description="Helical" evidence="11">
    <location>
        <begin position="142"/>
        <end position="164"/>
    </location>
</feature>
<evidence type="ECO:0000256" key="9">
    <source>
        <dbReference type="ARBA" id="ARBA00023136"/>
    </source>
</evidence>
<evidence type="ECO:0000256" key="2">
    <source>
        <dbReference type="ARBA" id="ARBA00004687"/>
    </source>
</evidence>
<sequence length="451" mass="50055">MTVLQWVWTETGKEQVAPEVIYYTLRVLMFLLSFVLEDWAIHELVPSPRQRKLAVVLVASSYVTWTYQSHTFSNSVETLVVAWSLVMIQRILDNKYRSSKVSTAILGTLLTFGFFNRITFPVFVFVPLLYLVPHFLNRPFSLVALITSIIGVSLLAISIDTAFYSSTPLSLSQLIYNPTITPLNSLAYNASAANLSLHGLHPRYQHLIASLPLLLGPSLSLLFNSPRLNSLPLLSAISGTALLSIIPHQEPRFLLPIIPLVLSSVQLPRTKTLTRTFLVTWIIFNALLGTLMGIYHQGGVIPAQIWLGQQNESLGISEVLWWRTYSPPVWLLGGNNITTTDLMGMPFEDMMNRVDAGVGGCGEQGQALGLVAPASSTELDTWTLGKGGLRARREGSLRFEELWKYRRHLNLDDLDIGEEGVGGTLRRVVGRRGLVVWSVRRTCDNGAGVDA</sequence>
<evidence type="ECO:0000256" key="5">
    <source>
        <dbReference type="ARBA" id="ARBA00022679"/>
    </source>
</evidence>
<dbReference type="Pfam" id="PF03901">
    <property type="entry name" value="Glyco_transf_22"/>
    <property type="match status" value="1"/>
</dbReference>
<dbReference type="InterPro" id="IPR005599">
    <property type="entry name" value="GPI_mannosylTrfase"/>
</dbReference>
<dbReference type="Proteomes" id="UP000664521">
    <property type="component" value="Unassembled WGS sequence"/>
</dbReference>
<protein>
    <recommendedName>
        <fullName evidence="11">Mannosyltransferase</fullName>
        <ecNumber evidence="11">2.4.1.-</ecNumber>
    </recommendedName>
</protein>
<evidence type="ECO:0000256" key="3">
    <source>
        <dbReference type="ARBA" id="ARBA00022502"/>
    </source>
</evidence>
<organism evidence="12 13">
    <name type="scientific">Heterodermia speciosa</name>
    <dbReference type="NCBI Taxonomy" id="116794"/>
    <lineage>
        <taxon>Eukaryota</taxon>
        <taxon>Fungi</taxon>
        <taxon>Dikarya</taxon>
        <taxon>Ascomycota</taxon>
        <taxon>Pezizomycotina</taxon>
        <taxon>Lecanoromycetes</taxon>
        <taxon>OSLEUM clade</taxon>
        <taxon>Lecanoromycetidae</taxon>
        <taxon>Caliciales</taxon>
        <taxon>Physciaceae</taxon>
        <taxon>Heterodermia</taxon>
    </lineage>
</organism>
<evidence type="ECO:0000256" key="10">
    <source>
        <dbReference type="ARBA" id="ARBA00038466"/>
    </source>
</evidence>